<sequence length="783" mass="87346">MMAKHSSPSCDLWMIAEEIPTSFRDHRSIAFVCPFTMHCESRQHHLGRPFRTQPIHASLLAVTTSDGVSVHPRLTKRLLARTASCTEDVVRTHASSSVVLHLRRIVSSSSSVSGTRRGMPRTKDSSHTRGPFTSNSNAVFEGPWRTCHRRQDPPPTCVCWNRCAGVEVGSSRNRGMTWTSSTRTRCGSKMKRAAKNGKQQRRIKARAAEDPMRIVFVSMECSPWSKTGGMGDVVGALPIALSERGHHVMSVVPMYNQYNGLVDTQLTSMLYWNSSEVQTNLTEAEKNARQVEVQYFYAWEKGVHRVFVDNPCFRVEFLPTAENPEGFTREKLYGYSPSTEYPDNDLRMSLLCQAAIEVARTLQLETIGGEPLGEKVIFVCNDWHTALLPLQLKYVHHTKEQFLGSRVAFCLHNAAYQGRFPLTHFPRLNLPDAALPSLLWNSSSSNGCSCTMLNWLKAALVESDLLLTVSNGYALEVASSPQKGFELDHEIRLCGGLHGIVNGIDAAEWNPCDDEFLDDKGRYSLFNAVEGKLHNKSQVQEEYGLQVNPYAPLMAFIGRLDQQKGVDLLLDALPEILKRQDTAQFIALGSGNCCLENRLSELSSQFPGRAIGLAQFCTKKAHKINAAADYMIVPSRFEPCGLVQLHAMAYGTIPIVAPTGGLLDTVTSTLGFQITSCTKFTERTYSSATVTQMNTLDCVNGLAESSVSHLLTDEDTDNLLTSIENQSTDKIDSKAIVNTVLDALGQYNTEPFFHMREKGMETDWSWKKPAWKWEEALRTLWNK</sequence>
<dbReference type="GO" id="GO:0019252">
    <property type="term" value="P:starch biosynthetic process"/>
    <property type="evidence" value="ECO:0007669"/>
    <property type="project" value="UniProtKB-UniPathway"/>
</dbReference>
<organism evidence="8">
    <name type="scientific">Picocystis salinarum</name>
    <dbReference type="NCBI Taxonomy" id="88271"/>
    <lineage>
        <taxon>Eukaryota</taxon>
        <taxon>Viridiplantae</taxon>
        <taxon>Chlorophyta</taxon>
        <taxon>Picocystophyceae</taxon>
        <taxon>Picocystales</taxon>
        <taxon>Picocystaceae</taxon>
        <taxon>Picocystis</taxon>
    </lineage>
</organism>
<dbReference type="Pfam" id="PF08323">
    <property type="entry name" value="Glyco_transf_5"/>
    <property type="match status" value="1"/>
</dbReference>
<evidence type="ECO:0000256" key="2">
    <source>
        <dbReference type="ARBA" id="ARBA00010281"/>
    </source>
</evidence>
<dbReference type="AlphaFoldDB" id="A0A7S3UHG4"/>
<dbReference type="UniPathway" id="UPA00152"/>
<name>A0A7S3UHG4_9CHLO</name>
<proteinExistence type="inferred from homology"/>
<dbReference type="CDD" id="cd03791">
    <property type="entry name" value="GT5_Glycogen_synthase_DULL1-like"/>
    <property type="match status" value="1"/>
</dbReference>
<evidence type="ECO:0000256" key="6">
    <source>
        <dbReference type="SAM" id="MobiDB-lite"/>
    </source>
</evidence>
<comment type="similarity">
    <text evidence="2">Belongs to the glycosyltransferase 1 family. Bacterial/plant glycogen synthase subfamily.</text>
</comment>
<evidence type="ECO:0000256" key="5">
    <source>
        <dbReference type="ARBA" id="ARBA00022922"/>
    </source>
</evidence>
<feature type="region of interest" description="Disordered" evidence="6">
    <location>
        <begin position="110"/>
        <end position="135"/>
    </location>
</feature>
<dbReference type="Pfam" id="PF13692">
    <property type="entry name" value="Glyco_trans_1_4"/>
    <property type="match status" value="1"/>
</dbReference>
<dbReference type="EMBL" id="HBIS01007634">
    <property type="protein sequence ID" value="CAE0612823.1"/>
    <property type="molecule type" value="Transcribed_RNA"/>
</dbReference>
<protein>
    <recommendedName>
        <fullName evidence="7">Starch synthase catalytic domain-containing protein</fullName>
    </recommendedName>
</protein>
<keyword evidence="4" id="KW-0808">Transferase</keyword>
<dbReference type="GO" id="GO:0004373">
    <property type="term" value="F:alpha-1,4-glucan glucosyltransferase (UDP-glucose donor) activity"/>
    <property type="evidence" value="ECO:0007669"/>
    <property type="project" value="InterPro"/>
</dbReference>
<evidence type="ECO:0000256" key="4">
    <source>
        <dbReference type="ARBA" id="ARBA00022679"/>
    </source>
</evidence>
<keyword evidence="5" id="KW-0750">Starch biosynthesis</keyword>
<evidence type="ECO:0000313" key="8">
    <source>
        <dbReference type="EMBL" id="CAE0612823.1"/>
    </source>
</evidence>
<dbReference type="InterPro" id="IPR013534">
    <property type="entry name" value="Starch_synth_cat_dom"/>
</dbReference>
<evidence type="ECO:0000256" key="3">
    <source>
        <dbReference type="ARBA" id="ARBA00022676"/>
    </source>
</evidence>
<gene>
    <name evidence="8" type="ORF">PSAL00342_LOCUS6722</name>
</gene>
<dbReference type="InterPro" id="IPR011835">
    <property type="entry name" value="GS/SS"/>
</dbReference>
<dbReference type="PANTHER" id="PTHR45825:SF3">
    <property type="entry name" value="GRANULE-BOUND STARCH SYNTHASE 1, CHLOROPLASTIC_AMYLOPLASTIC"/>
    <property type="match status" value="1"/>
</dbReference>
<feature type="domain" description="Starch synthase catalytic" evidence="7">
    <location>
        <begin position="213"/>
        <end position="490"/>
    </location>
</feature>
<keyword evidence="3" id="KW-0328">Glycosyltransferase</keyword>
<dbReference type="NCBIfam" id="TIGR02095">
    <property type="entry name" value="glgA"/>
    <property type="match status" value="1"/>
</dbReference>
<dbReference type="PANTHER" id="PTHR45825">
    <property type="entry name" value="GRANULE-BOUND STARCH SYNTHASE 1, CHLOROPLASTIC/AMYLOPLASTIC"/>
    <property type="match status" value="1"/>
</dbReference>
<dbReference type="SUPFAM" id="SSF53756">
    <property type="entry name" value="UDP-Glycosyltransferase/glycogen phosphorylase"/>
    <property type="match status" value="1"/>
</dbReference>
<dbReference type="HAMAP" id="MF_00484">
    <property type="entry name" value="Glycogen_synth"/>
    <property type="match status" value="1"/>
</dbReference>
<evidence type="ECO:0000256" key="1">
    <source>
        <dbReference type="ARBA" id="ARBA00004727"/>
    </source>
</evidence>
<reference evidence="8" key="1">
    <citation type="submission" date="2021-01" db="EMBL/GenBank/DDBJ databases">
        <authorList>
            <person name="Corre E."/>
            <person name="Pelletier E."/>
            <person name="Niang G."/>
            <person name="Scheremetjew M."/>
            <person name="Finn R."/>
            <person name="Kale V."/>
            <person name="Holt S."/>
            <person name="Cochrane G."/>
            <person name="Meng A."/>
            <person name="Brown T."/>
            <person name="Cohen L."/>
        </authorList>
    </citation>
    <scope>NUCLEOTIDE SEQUENCE</scope>
    <source>
        <strain evidence="8">CCMP1897</strain>
    </source>
</reference>
<comment type="pathway">
    <text evidence="1">Glycan biosynthesis; starch biosynthesis.</text>
</comment>
<accession>A0A7S3UHG4</accession>
<dbReference type="Gene3D" id="3.40.50.2000">
    <property type="entry name" value="Glycogen Phosphorylase B"/>
    <property type="match status" value="2"/>
</dbReference>
<evidence type="ECO:0000259" key="7">
    <source>
        <dbReference type="Pfam" id="PF08323"/>
    </source>
</evidence>